<dbReference type="Pfam" id="PF04055">
    <property type="entry name" value="Radical_SAM"/>
    <property type="match status" value="1"/>
</dbReference>
<feature type="domain" description="Radical SAM core" evidence="6">
    <location>
        <begin position="15"/>
        <end position="235"/>
    </location>
</feature>
<dbReference type="CDD" id="cd01335">
    <property type="entry name" value="Radical_SAM"/>
    <property type="match status" value="1"/>
</dbReference>
<dbReference type="EMBL" id="CP034035">
    <property type="protein sequence ID" value="QCR08129.1"/>
    <property type="molecule type" value="Genomic_DNA"/>
</dbReference>
<dbReference type="SFLD" id="SFLDG01067">
    <property type="entry name" value="SPASM/twitch_domain_containing"/>
    <property type="match status" value="1"/>
</dbReference>
<dbReference type="InterPro" id="IPR050377">
    <property type="entry name" value="Radical_SAM_PqqE_MftC-like"/>
</dbReference>
<evidence type="ECO:0000256" key="3">
    <source>
        <dbReference type="ARBA" id="ARBA00022723"/>
    </source>
</evidence>
<dbReference type="KEGG" id="brb:EH207_06105"/>
<keyword evidence="2" id="KW-0949">S-adenosyl-L-methionine</keyword>
<dbReference type="InterPro" id="IPR007197">
    <property type="entry name" value="rSAM"/>
</dbReference>
<keyword evidence="8" id="KW-1185">Reference proteome</keyword>
<dbReference type="SUPFAM" id="SSF102114">
    <property type="entry name" value="Radical SAM enzymes"/>
    <property type="match status" value="1"/>
</dbReference>
<gene>
    <name evidence="7" type="ORF">EH207_06105</name>
</gene>
<keyword evidence="3" id="KW-0479">Metal-binding</keyword>
<reference evidence="7 8" key="1">
    <citation type="submission" date="2018-11" db="EMBL/GenBank/DDBJ databases">
        <title>Genome sequences of Brenneria nigrifluens and Brenneria rubrifaciens.</title>
        <authorList>
            <person name="Poret-Peterson A.T."/>
            <person name="McClean A.E."/>
            <person name="Kluepfel D.A."/>
        </authorList>
    </citation>
    <scope>NUCLEOTIDE SEQUENCE [LARGE SCALE GENOMIC DNA]</scope>
    <source>
        <strain evidence="7 8">6D370</strain>
    </source>
</reference>
<comment type="cofactor">
    <cofactor evidence="1">
        <name>[4Fe-4S] cluster</name>
        <dbReference type="ChEBI" id="CHEBI:49883"/>
    </cofactor>
</comment>
<dbReference type="PANTHER" id="PTHR11228:SF7">
    <property type="entry name" value="PQQA PEPTIDE CYCLASE"/>
    <property type="match status" value="1"/>
</dbReference>
<dbReference type="InterPro" id="IPR058240">
    <property type="entry name" value="rSAM_sf"/>
</dbReference>
<evidence type="ECO:0000259" key="6">
    <source>
        <dbReference type="PROSITE" id="PS51918"/>
    </source>
</evidence>
<dbReference type="PROSITE" id="PS51918">
    <property type="entry name" value="RADICAL_SAM"/>
    <property type="match status" value="1"/>
</dbReference>
<dbReference type="Proteomes" id="UP000299580">
    <property type="component" value="Chromosome"/>
</dbReference>
<dbReference type="SFLD" id="SFLDS00029">
    <property type="entry name" value="Radical_SAM"/>
    <property type="match status" value="1"/>
</dbReference>
<dbReference type="PANTHER" id="PTHR11228">
    <property type="entry name" value="RADICAL SAM DOMAIN PROTEIN"/>
    <property type="match status" value="1"/>
</dbReference>
<evidence type="ECO:0000256" key="4">
    <source>
        <dbReference type="ARBA" id="ARBA00023004"/>
    </source>
</evidence>
<dbReference type="GO" id="GO:0046872">
    <property type="term" value="F:metal ion binding"/>
    <property type="evidence" value="ECO:0007669"/>
    <property type="project" value="UniProtKB-KW"/>
</dbReference>
<name>A0A4P8QRG4_9GAMM</name>
<evidence type="ECO:0000256" key="5">
    <source>
        <dbReference type="ARBA" id="ARBA00023014"/>
    </source>
</evidence>
<keyword evidence="4" id="KW-0408">Iron</keyword>
<keyword evidence="5" id="KW-0411">Iron-sulfur</keyword>
<protein>
    <submittedName>
        <fullName evidence="7">Radical SAM protein</fullName>
    </submittedName>
</protein>
<dbReference type="OrthoDB" id="9792276at2"/>
<dbReference type="RefSeq" id="WP_137713184.1">
    <property type="nucleotide sequence ID" value="NZ_CP034035.1"/>
</dbReference>
<accession>A0A4P8QRG4</accession>
<dbReference type="AlphaFoldDB" id="A0A4P8QRG4"/>
<dbReference type="GO" id="GO:0051536">
    <property type="term" value="F:iron-sulfur cluster binding"/>
    <property type="evidence" value="ECO:0007669"/>
    <property type="project" value="UniProtKB-KW"/>
</dbReference>
<sequence>MDTYSNEDRLSRVFLKKNKLAIISITNRCNLHCIYCRPLGEENWYDKLSKFSNKNEKLKNISLLLNDDIIEVMLSGGEPLAAKNIITLALDLKKNGKFISIHTNGVHHKASEILASLYNEKINLNFHVSSELLEEHQTTLRQCKMPYAFIEKAAKEYGFKVELKVILHSLLTTHVENFHKIIDDWLNHGVSQIRFQPIVQTGNIPTELILQTKDSIIIQKLLELKQNERYKNKIRNSNDSLETILKVINKKENKIYKKCDMHEKIIFINYNGDVINCATMWGKNINCCNHTFDFVCCGFTS</sequence>
<organism evidence="7 8">
    <name type="scientific">Brenneria rubrifaciens</name>
    <dbReference type="NCBI Taxonomy" id="55213"/>
    <lineage>
        <taxon>Bacteria</taxon>
        <taxon>Pseudomonadati</taxon>
        <taxon>Pseudomonadota</taxon>
        <taxon>Gammaproteobacteria</taxon>
        <taxon>Enterobacterales</taxon>
        <taxon>Pectobacteriaceae</taxon>
        <taxon>Brenneria</taxon>
    </lineage>
</organism>
<evidence type="ECO:0000313" key="8">
    <source>
        <dbReference type="Proteomes" id="UP000299580"/>
    </source>
</evidence>
<dbReference type="InterPro" id="IPR013785">
    <property type="entry name" value="Aldolase_TIM"/>
</dbReference>
<evidence type="ECO:0000256" key="1">
    <source>
        <dbReference type="ARBA" id="ARBA00001966"/>
    </source>
</evidence>
<evidence type="ECO:0000256" key="2">
    <source>
        <dbReference type="ARBA" id="ARBA00022691"/>
    </source>
</evidence>
<dbReference type="Gene3D" id="3.20.20.70">
    <property type="entry name" value="Aldolase class I"/>
    <property type="match status" value="1"/>
</dbReference>
<proteinExistence type="predicted"/>
<dbReference type="GO" id="GO:0003824">
    <property type="term" value="F:catalytic activity"/>
    <property type="evidence" value="ECO:0007669"/>
    <property type="project" value="InterPro"/>
</dbReference>
<evidence type="ECO:0000313" key="7">
    <source>
        <dbReference type="EMBL" id="QCR08129.1"/>
    </source>
</evidence>